<proteinExistence type="predicted"/>
<dbReference type="InterPro" id="IPR036928">
    <property type="entry name" value="AS_sf"/>
</dbReference>
<feature type="domain" description="Amidase" evidence="1">
    <location>
        <begin position="35"/>
        <end position="469"/>
    </location>
</feature>
<comment type="caution">
    <text evidence="2">The sequence shown here is derived from an EMBL/GenBank/DDBJ whole genome shotgun (WGS) entry which is preliminary data.</text>
</comment>
<dbReference type="Gene3D" id="3.90.1300.10">
    <property type="entry name" value="Amidase signature (AS) domain"/>
    <property type="match status" value="1"/>
</dbReference>
<keyword evidence="3" id="KW-1185">Reference proteome</keyword>
<organism evidence="2 3">
    <name type="scientific">Crossiella cryophila</name>
    <dbReference type="NCBI Taxonomy" id="43355"/>
    <lineage>
        <taxon>Bacteria</taxon>
        <taxon>Bacillati</taxon>
        <taxon>Actinomycetota</taxon>
        <taxon>Actinomycetes</taxon>
        <taxon>Pseudonocardiales</taxon>
        <taxon>Pseudonocardiaceae</taxon>
        <taxon>Crossiella</taxon>
    </lineage>
</organism>
<accession>A0A7W7FS12</accession>
<dbReference type="PANTHER" id="PTHR42678">
    <property type="entry name" value="AMIDASE"/>
    <property type="match status" value="1"/>
</dbReference>
<sequence length="500" mass="52256">MRRLRMVTTLAGELDAATIPRLQSRMATGEFTPTELTTAYLHRIHTLDPRLRSVIRTEPAALTAARASDERHRTGHRIGPLDGIPVLLKDNIGAGTTTAGSRALRHHQPADAVLVRALKAAGAIILGKTNLSEWANFRSTGSTSGWSALGGQTANPHVLDHNPAGSSSGSAVAVAASLAQVAIGTETDGSIVCPAGATGVVGLKPTLGLISRTGVIPISAEQDTAGPLARHVIDVALTLAVLRGRDPADPATHAIPPWHAAPVALAGLRLGLWRQAGVDPAADQVISAAVEALRGAGATVLEVGLPHQREITDGEFPCLLTEFRHDLERYLAACPPFPCGPRTLADLVEFNRADPIELARFGQELLEKALTAPARTDPGYLAQRARITRLARAAIDETLAAQQLDALISPSNAPAWRTDYPAGDDYRLSSSTPAAVAGYPNVSVPAGFAGPLPVGLSIFASRWQDAGVLAIAAAFEQVNPVRRAPLLLPGLAVNDLGAAR</sequence>
<dbReference type="Proteomes" id="UP000533598">
    <property type="component" value="Unassembled WGS sequence"/>
</dbReference>
<dbReference type="RefSeq" id="WP_185002404.1">
    <property type="nucleotide sequence ID" value="NZ_BAAAUI010000015.1"/>
</dbReference>
<gene>
    <name evidence="2" type="ORF">HNR67_002714</name>
</gene>
<dbReference type="EC" id="3.5.1.4" evidence="2"/>
<evidence type="ECO:0000313" key="2">
    <source>
        <dbReference type="EMBL" id="MBB4676596.1"/>
    </source>
</evidence>
<dbReference type="GO" id="GO:0004040">
    <property type="term" value="F:amidase activity"/>
    <property type="evidence" value="ECO:0007669"/>
    <property type="project" value="UniProtKB-EC"/>
</dbReference>
<evidence type="ECO:0000313" key="3">
    <source>
        <dbReference type="Proteomes" id="UP000533598"/>
    </source>
</evidence>
<keyword evidence="2" id="KW-0378">Hydrolase</keyword>
<dbReference type="PANTHER" id="PTHR42678:SF34">
    <property type="entry name" value="OS04G0183300 PROTEIN"/>
    <property type="match status" value="1"/>
</dbReference>
<dbReference type="AlphaFoldDB" id="A0A7W7FS12"/>
<protein>
    <submittedName>
        <fullName evidence="2">Amidase</fullName>
        <ecNumber evidence="2">3.5.1.4</ecNumber>
    </submittedName>
</protein>
<reference evidence="2 3" key="1">
    <citation type="submission" date="2020-08" db="EMBL/GenBank/DDBJ databases">
        <title>Sequencing the genomes of 1000 actinobacteria strains.</title>
        <authorList>
            <person name="Klenk H.-P."/>
        </authorList>
    </citation>
    <scope>NUCLEOTIDE SEQUENCE [LARGE SCALE GENOMIC DNA]</scope>
    <source>
        <strain evidence="2 3">DSM 44230</strain>
    </source>
</reference>
<name>A0A7W7FS12_9PSEU</name>
<dbReference type="InterPro" id="IPR023631">
    <property type="entry name" value="Amidase_dom"/>
</dbReference>
<dbReference type="SUPFAM" id="SSF75304">
    <property type="entry name" value="Amidase signature (AS) enzymes"/>
    <property type="match status" value="1"/>
</dbReference>
<dbReference type="NCBIfam" id="NF006006">
    <property type="entry name" value="PRK08137.1"/>
    <property type="match status" value="1"/>
</dbReference>
<evidence type="ECO:0000259" key="1">
    <source>
        <dbReference type="Pfam" id="PF01425"/>
    </source>
</evidence>
<dbReference type="EMBL" id="JACHMH010000001">
    <property type="protein sequence ID" value="MBB4676596.1"/>
    <property type="molecule type" value="Genomic_DNA"/>
</dbReference>
<dbReference type="Pfam" id="PF01425">
    <property type="entry name" value="Amidase"/>
    <property type="match status" value="1"/>
</dbReference>